<feature type="compositionally biased region" description="Basic and acidic residues" evidence="9">
    <location>
        <begin position="723"/>
        <end position="732"/>
    </location>
</feature>
<comment type="caution">
    <text evidence="11">The sequence shown here is derived from an EMBL/GenBank/DDBJ whole genome shotgun (WGS) entry which is preliminary data.</text>
</comment>
<comment type="subcellular location">
    <subcellularLocation>
        <location evidence="1">Cytoplasmic vesicle</location>
        <location evidence="1">Secretory vesicle</location>
        <location evidence="1">Acrosome</location>
    </subcellularLocation>
</comment>
<feature type="region of interest" description="Disordered" evidence="9">
    <location>
        <begin position="1207"/>
        <end position="1355"/>
    </location>
</feature>
<evidence type="ECO:0000256" key="3">
    <source>
        <dbReference type="ARBA" id="ARBA00022553"/>
    </source>
</evidence>
<feature type="compositionally biased region" description="Basic and acidic residues" evidence="9">
    <location>
        <begin position="935"/>
        <end position="986"/>
    </location>
</feature>
<dbReference type="PANTHER" id="PTHR21362:SF1">
    <property type="entry name" value="ACROSIN-BINDING PROTEIN"/>
    <property type="match status" value="1"/>
</dbReference>
<feature type="compositionally biased region" description="Acidic residues" evidence="9">
    <location>
        <begin position="1067"/>
        <end position="1080"/>
    </location>
</feature>
<reference evidence="11" key="1">
    <citation type="journal article" date="2022" name="bioRxiv">
        <title>Sequencing and chromosome-scale assembly of the giantPleurodeles waltlgenome.</title>
        <authorList>
            <person name="Brown T."/>
            <person name="Elewa A."/>
            <person name="Iarovenko S."/>
            <person name="Subramanian E."/>
            <person name="Araus A.J."/>
            <person name="Petzold A."/>
            <person name="Susuki M."/>
            <person name="Suzuki K.-i.T."/>
            <person name="Hayashi T."/>
            <person name="Toyoda A."/>
            <person name="Oliveira C."/>
            <person name="Osipova E."/>
            <person name="Leigh N.D."/>
            <person name="Simon A."/>
            <person name="Yun M.H."/>
        </authorList>
    </citation>
    <scope>NUCLEOTIDE SEQUENCE</scope>
    <source>
        <strain evidence="11">20211129_DDA</strain>
        <tissue evidence="11">Liver</tissue>
    </source>
</reference>
<feature type="compositionally biased region" description="Basic and acidic residues" evidence="9">
    <location>
        <begin position="500"/>
        <end position="522"/>
    </location>
</feature>
<feature type="compositionally biased region" description="Basic and acidic residues" evidence="9">
    <location>
        <begin position="873"/>
        <end position="900"/>
    </location>
</feature>
<feature type="compositionally biased region" description="Basic and acidic residues" evidence="9">
    <location>
        <begin position="753"/>
        <end position="766"/>
    </location>
</feature>
<dbReference type="GO" id="GO:0001669">
    <property type="term" value="C:acrosomal vesicle"/>
    <property type="evidence" value="ECO:0007669"/>
    <property type="project" value="UniProtKB-SubCell"/>
</dbReference>
<evidence type="ECO:0000256" key="8">
    <source>
        <dbReference type="ARBA" id="ARBA00045517"/>
    </source>
</evidence>
<feature type="compositionally biased region" description="Basic and acidic residues" evidence="9">
    <location>
        <begin position="1281"/>
        <end position="1304"/>
    </location>
</feature>
<feature type="signal peptide" evidence="10">
    <location>
        <begin position="1"/>
        <end position="23"/>
    </location>
</feature>
<gene>
    <name evidence="11" type="ORF">NDU88_000972</name>
</gene>
<feature type="compositionally biased region" description="Basic and acidic residues" evidence="9">
    <location>
        <begin position="1654"/>
        <end position="1685"/>
    </location>
</feature>
<feature type="compositionally biased region" description="Basic and acidic residues" evidence="9">
    <location>
        <begin position="1326"/>
        <end position="1348"/>
    </location>
</feature>
<comment type="function">
    <text evidence="8">Acrosomal protein that maintains proacrosin (pro-ACR) as an enzymatically inactive zymogen in the acrosome. Involved also in the acrosome formation.</text>
</comment>
<feature type="compositionally biased region" description="Basic and acidic residues" evidence="9">
    <location>
        <begin position="1207"/>
        <end position="1224"/>
    </location>
</feature>
<feature type="region of interest" description="Disordered" evidence="9">
    <location>
        <begin position="715"/>
        <end position="986"/>
    </location>
</feature>
<feature type="compositionally biased region" description="Basic and acidic residues" evidence="9">
    <location>
        <begin position="1705"/>
        <end position="1718"/>
    </location>
</feature>
<feature type="compositionally biased region" description="Basic residues" evidence="9">
    <location>
        <begin position="1686"/>
        <end position="1697"/>
    </location>
</feature>
<feature type="region of interest" description="Disordered" evidence="9">
    <location>
        <begin position="1114"/>
        <end position="1176"/>
    </location>
</feature>
<feature type="region of interest" description="Disordered" evidence="9">
    <location>
        <begin position="1654"/>
        <end position="1718"/>
    </location>
</feature>
<dbReference type="PANTHER" id="PTHR21362">
    <property type="entry name" value="ACROSIN-BINDING PROTEIN"/>
    <property type="match status" value="1"/>
</dbReference>
<feature type="compositionally biased region" description="Basic and acidic residues" evidence="9">
    <location>
        <begin position="835"/>
        <end position="845"/>
    </location>
</feature>
<dbReference type="GO" id="GO:0005634">
    <property type="term" value="C:nucleus"/>
    <property type="evidence" value="ECO:0007669"/>
    <property type="project" value="TreeGrafter"/>
</dbReference>
<evidence type="ECO:0000256" key="1">
    <source>
        <dbReference type="ARBA" id="ARBA00004218"/>
    </source>
</evidence>
<feature type="region of interest" description="Disordered" evidence="9">
    <location>
        <begin position="1037"/>
        <end position="1093"/>
    </location>
</feature>
<feature type="compositionally biased region" description="Basic and acidic residues" evidence="9">
    <location>
        <begin position="775"/>
        <end position="827"/>
    </location>
</feature>
<dbReference type="Pfam" id="PF07222">
    <property type="entry name" value="PBP_sp32"/>
    <property type="match status" value="1"/>
</dbReference>
<keyword evidence="4 10" id="KW-0732">Signal</keyword>
<feature type="region of interest" description="Disordered" evidence="9">
    <location>
        <begin position="458"/>
        <end position="522"/>
    </location>
</feature>
<evidence type="ECO:0000256" key="9">
    <source>
        <dbReference type="SAM" id="MobiDB-lite"/>
    </source>
</evidence>
<feature type="compositionally biased region" description="Basic and acidic residues" evidence="9">
    <location>
        <begin position="1127"/>
        <end position="1136"/>
    </location>
</feature>
<accession>A0AAV7P4E1</accession>
<evidence type="ECO:0000256" key="5">
    <source>
        <dbReference type="ARBA" id="ARBA00023329"/>
    </source>
</evidence>
<evidence type="ECO:0000256" key="2">
    <source>
        <dbReference type="ARBA" id="ARBA00018940"/>
    </source>
</evidence>
<feature type="chain" id="PRO_5043586031" description="Acrosin-binding protein" evidence="10">
    <location>
        <begin position="24"/>
        <end position="1718"/>
    </location>
</feature>
<dbReference type="Proteomes" id="UP001066276">
    <property type="component" value="Chromosome 7"/>
</dbReference>
<feature type="compositionally biased region" description="Basic and acidic residues" evidence="9">
    <location>
        <begin position="1160"/>
        <end position="1176"/>
    </location>
</feature>
<dbReference type="InterPro" id="IPR009865">
    <property type="entry name" value="Proacrosin-bd"/>
</dbReference>
<keyword evidence="5" id="KW-0968">Cytoplasmic vesicle</keyword>
<evidence type="ECO:0000313" key="11">
    <source>
        <dbReference type="EMBL" id="KAJ1122486.1"/>
    </source>
</evidence>
<keyword evidence="3" id="KW-0597">Phosphoprotein</keyword>
<evidence type="ECO:0000313" key="12">
    <source>
        <dbReference type="Proteomes" id="UP001066276"/>
    </source>
</evidence>
<evidence type="ECO:0000256" key="6">
    <source>
        <dbReference type="ARBA" id="ARBA00032734"/>
    </source>
</evidence>
<evidence type="ECO:0000256" key="4">
    <source>
        <dbReference type="ARBA" id="ARBA00022729"/>
    </source>
</evidence>
<sequence length="1718" mass="192323">MKHHLVWILVLLPAVLLWNLMDAKKKRGPGMPLSNQEYKSFFSALKPEWRAKLACRIRKVKGCNNPKVHRLDQYENHGTIPKGRVCSELTSPPWFETFCQFAEYRCSSEQYYIKRVACPAHQDKSDRGRSTAKTTLAVLTVVSFNELVQKAAKEVLQSGTVMISPLKNKKPSSAPSKLRALADEIARAARLDTATRNVELAAEAVAKHFVPKDKTHLSKKGVELKRGNLASATVREKRLRATRRLGQSAVLLAEVGTSTAVAKQTQATVTGGQAFTIKTQLLVTQMEKEEMRLTSKKQTPLLSQQNPPQERVLSSPLLAGIEVPRLPKPALAPKIWLRTKETSAQETDLPVAQIIDPLTVINARQITPTEKAEQKLPTESTSKVDVIPAQMVEHTTPAHTTPKTTQLPTLKTIHMIFTSEKTKVELMAAAKVDQKIKIQTTSKVKLLQARKTVDLAAAQTTPKKEPLPAKKAGHKSPAQATTTEVPAKRATRKAVVQVTPKEEPGPAHRRPEEIAKQPPQEKEQVGLVTFGLGLVTFGPPRRQMLAPWIPGGSVQYKGILGKMAKHAWDADGVVHRMTPHKRHRSGIEIVATAQQEVKREASLRGILKTSKAVAITAPWVAAEKAIEVGEAETTKTASQKRATLNIEVTHDILLSPSMEDHAKGLKRAQEIAKEVESVSGSLGNPHMAEVMMEEAANEVMQDVAENKLTGMLLGEDPNMEEELSQRSELKQEMEEDEPEESKKVGRVRRLKADKKASKRVDKKNEMIAKAIHTAVESRWRQRERAEKGAHDKRSKVKKETAKEEGEKGGKDTEKEVNERPSKREQTARKAAATQKEAESLAEDKGVQVMTGKAQKVAEKEGANMRALHTKTKTAREVKEKGLKDAGKAVNEEQRLRKEGAMEAEDTEEMVEIHTKNKGLLEIKMNTPKPMKRKQRSEEKQKGEKEKQDKKKLGKKVTEEAAEKRAKGSKSREPKAVTEKGVKDTEEMEKAVTMVTAEKKRMKEADKKKQSTKTLVTVVWKEEMEAVEKKIKTTKGKMNPLIAKMGTKKRQQETETEEENNAVKSAEDDVTEDQMAAEETAEIDKQVSQMEAEEEKAVKLTAMKGVQDMNLRLEETKAQKEEEEQDTEKEAVDKTGEKWVQNAKATNTEAGKEGVPQSMQKKPEMEVGQKGARRLEKKAVTNGQDYVGGRAKLAKLMEMVRKAKYKMQQEKESVKEHGPLAKLEKSPAVAPKTGPVLMRITEKGEKIKEHLKRKMKGEAEQESPLDTKKTKEEPLVPAKVSLDTEKKTEKVSSKEKEHKGAHDPSKTLGQDIIKKAGKKSSSKPLAIHKEPEKEPSDLKPDKTKEKPKSESGTNSKADALAADVLNSKALKEKIRKEIFELLKSSISLSATQRLEATQVPVPVTVKTRTSHTTEELTKPASDLKLIKTAKKTMRLLKVVPSLKVEEPDEATTKRKVVVGKDPESPFSLENEDTKVMLCSMVLQGSCISSLAVQSWKEFEDKTLGYGDTVCDSEGRQHQNICPMCAFCSLKIDQCQAKSKVKRVLCGTESFSKFINPTILAQNMESESKIDAIRKERYFGMELYDGMGIDYWCSQLKIHGCNGPHIKKWLKNEYEDFQTGDYPDKVYRVGCVKDKNYTVINQDYEEEEELRQHMHLKELPLDKARTEAQKSKKEKGGKGKEVKDEKEKKRHNKVKKKHKTENVQIEQEEKAQTQEVENEK</sequence>
<keyword evidence="12" id="KW-1185">Reference proteome</keyword>
<organism evidence="11 12">
    <name type="scientific">Pleurodeles waltl</name>
    <name type="common">Iberian ribbed newt</name>
    <dbReference type="NCBI Taxonomy" id="8319"/>
    <lineage>
        <taxon>Eukaryota</taxon>
        <taxon>Metazoa</taxon>
        <taxon>Chordata</taxon>
        <taxon>Craniata</taxon>
        <taxon>Vertebrata</taxon>
        <taxon>Euteleostomi</taxon>
        <taxon>Amphibia</taxon>
        <taxon>Batrachia</taxon>
        <taxon>Caudata</taxon>
        <taxon>Salamandroidea</taxon>
        <taxon>Salamandridae</taxon>
        <taxon>Pleurodelinae</taxon>
        <taxon>Pleurodeles</taxon>
    </lineage>
</organism>
<name>A0AAV7P4E1_PLEWA</name>
<proteinExistence type="predicted"/>
<protein>
    <recommendedName>
        <fullName evidence="2">Acrosin-binding protein</fullName>
    </recommendedName>
    <alternativeName>
        <fullName evidence="6">Acrosin-binding protein, 60 kDa form</fullName>
    </alternativeName>
    <alternativeName>
        <fullName evidence="7">Proacrosin-binding protein sp32</fullName>
    </alternativeName>
</protein>
<dbReference type="EMBL" id="JANPWB010000011">
    <property type="protein sequence ID" value="KAJ1122486.1"/>
    <property type="molecule type" value="Genomic_DNA"/>
</dbReference>
<feature type="compositionally biased region" description="Basic and acidic residues" evidence="9">
    <location>
        <begin position="1264"/>
        <end position="1273"/>
    </location>
</feature>
<evidence type="ECO:0000256" key="7">
    <source>
        <dbReference type="ARBA" id="ARBA00033453"/>
    </source>
</evidence>
<evidence type="ECO:0000256" key="10">
    <source>
        <dbReference type="SAM" id="SignalP"/>
    </source>
</evidence>
<feature type="compositionally biased region" description="Basic and acidic residues" evidence="9">
    <location>
        <begin position="910"/>
        <end position="920"/>
    </location>
</feature>